<protein>
    <submittedName>
        <fullName evidence="2">Uncharacterized protein</fullName>
    </submittedName>
</protein>
<dbReference type="EMBL" id="SRPS01000015">
    <property type="protein sequence ID" value="KAG5976641.1"/>
    <property type="molecule type" value="Genomic_DNA"/>
</dbReference>
<accession>A0A9P7SRJ4</accession>
<feature type="region of interest" description="Disordered" evidence="1">
    <location>
        <begin position="1"/>
        <end position="25"/>
    </location>
</feature>
<organism evidence="2 3">
    <name type="scientific">Claviceps arundinis</name>
    <dbReference type="NCBI Taxonomy" id="1623583"/>
    <lineage>
        <taxon>Eukaryota</taxon>
        <taxon>Fungi</taxon>
        <taxon>Dikarya</taxon>
        <taxon>Ascomycota</taxon>
        <taxon>Pezizomycotina</taxon>
        <taxon>Sordariomycetes</taxon>
        <taxon>Hypocreomycetidae</taxon>
        <taxon>Hypocreales</taxon>
        <taxon>Clavicipitaceae</taxon>
        <taxon>Claviceps</taxon>
    </lineage>
</organism>
<name>A0A9P7SRJ4_9HYPO</name>
<evidence type="ECO:0000256" key="1">
    <source>
        <dbReference type="SAM" id="MobiDB-lite"/>
    </source>
</evidence>
<proteinExistence type="predicted"/>
<feature type="non-terminal residue" evidence="2">
    <location>
        <position position="1"/>
    </location>
</feature>
<evidence type="ECO:0000313" key="2">
    <source>
        <dbReference type="EMBL" id="KAG5976641.1"/>
    </source>
</evidence>
<comment type="caution">
    <text evidence="2">The sequence shown here is derived from an EMBL/GenBank/DDBJ whole genome shotgun (WGS) entry which is preliminary data.</text>
</comment>
<reference evidence="2" key="1">
    <citation type="journal article" date="2020" name="bioRxiv">
        <title>Whole genome comparisons of ergot fungi reveals the divergence and evolution of species within the genus Claviceps are the result of varying mechanisms driving genome evolution and host range expansion.</title>
        <authorList>
            <person name="Wyka S.A."/>
            <person name="Mondo S.J."/>
            <person name="Liu M."/>
            <person name="Dettman J."/>
            <person name="Nalam V."/>
            <person name="Broders K.D."/>
        </authorList>
    </citation>
    <scope>NUCLEOTIDE SEQUENCE</scope>
    <source>
        <strain evidence="2">CCC 1102</strain>
    </source>
</reference>
<dbReference type="AlphaFoldDB" id="A0A9P7SRJ4"/>
<sequence>EIGPDVADVASQHDEDPGVRPNPPRRRVYQHIVSYIESAIDHRAPARIPDPILMQVDGQGGTSKSFLIRRSTRYCAFR</sequence>
<dbReference type="OrthoDB" id="432234at2759"/>
<gene>
    <name evidence="2" type="ORF">E4U56_001726</name>
</gene>
<evidence type="ECO:0000313" key="3">
    <source>
        <dbReference type="Proteomes" id="UP000784919"/>
    </source>
</evidence>
<dbReference type="Proteomes" id="UP000784919">
    <property type="component" value="Unassembled WGS sequence"/>
</dbReference>